<name>A0A918VYH0_9FLAO</name>
<comment type="caution">
    <text evidence="5">The sequence shown here is derived from an EMBL/GenBank/DDBJ whole genome shotgun (WGS) entry which is preliminary data.</text>
</comment>
<dbReference type="InterPro" id="IPR018062">
    <property type="entry name" value="HTH_AraC-typ_CS"/>
</dbReference>
<dbReference type="SUPFAM" id="SSF46689">
    <property type="entry name" value="Homeodomain-like"/>
    <property type="match status" value="1"/>
</dbReference>
<dbReference type="InterPro" id="IPR020449">
    <property type="entry name" value="Tscrpt_reg_AraC-type_HTH"/>
</dbReference>
<sequence>MVCDRCIIAVTEIMDRLGISYKTITLGEVALENSMSKTALEELKLEFLKIGFEVIDDKYDKLINKMKSLIIKEVYETDITPDKRLSEILAGSLMYDYSFLSSLFKKSEGMSIEKFRSDLKLERAKELLEYGELNINEIAAEIGYKSVSYFCSKFKKETGYTPLAYQKKHIRSRVGINTL</sequence>
<dbReference type="InterPro" id="IPR009057">
    <property type="entry name" value="Homeodomain-like_sf"/>
</dbReference>
<evidence type="ECO:0000259" key="4">
    <source>
        <dbReference type="PROSITE" id="PS01124"/>
    </source>
</evidence>
<dbReference type="AlphaFoldDB" id="A0A918VYH0"/>
<keyword evidence="3" id="KW-0804">Transcription</keyword>
<dbReference type="Gene3D" id="1.10.10.60">
    <property type="entry name" value="Homeodomain-like"/>
    <property type="match status" value="2"/>
</dbReference>
<evidence type="ECO:0000313" key="5">
    <source>
        <dbReference type="EMBL" id="GHA42623.1"/>
    </source>
</evidence>
<dbReference type="PROSITE" id="PS00041">
    <property type="entry name" value="HTH_ARAC_FAMILY_1"/>
    <property type="match status" value="1"/>
</dbReference>
<dbReference type="SMART" id="SM00342">
    <property type="entry name" value="HTH_ARAC"/>
    <property type="match status" value="1"/>
</dbReference>
<protein>
    <recommendedName>
        <fullName evidence="4">HTH araC/xylS-type domain-containing protein</fullName>
    </recommendedName>
</protein>
<organism evidence="5 6">
    <name type="scientific">Salinimicrobium marinum</name>
    <dbReference type="NCBI Taxonomy" id="680283"/>
    <lineage>
        <taxon>Bacteria</taxon>
        <taxon>Pseudomonadati</taxon>
        <taxon>Bacteroidota</taxon>
        <taxon>Flavobacteriia</taxon>
        <taxon>Flavobacteriales</taxon>
        <taxon>Flavobacteriaceae</taxon>
        <taxon>Salinimicrobium</taxon>
    </lineage>
</organism>
<reference evidence="5" key="1">
    <citation type="journal article" date="2014" name="Int. J. Syst. Evol. Microbiol.">
        <title>Complete genome sequence of Corynebacterium casei LMG S-19264T (=DSM 44701T), isolated from a smear-ripened cheese.</title>
        <authorList>
            <consortium name="US DOE Joint Genome Institute (JGI-PGF)"/>
            <person name="Walter F."/>
            <person name="Albersmeier A."/>
            <person name="Kalinowski J."/>
            <person name="Ruckert C."/>
        </authorList>
    </citation>
    <scope>NUCLEOTIDE SEQUENCE</scope>
    <source>
        <strain evidence="5">KCTC 12719</strain>
    </source>
</reference>
<evidence type="ECO:0000256" key="1">
    <source>
        <dbReference type="ARBA" id="ARBA00023015"/>
    </source>
</evidence>
<keyword evidence="6" id="KW-1185">Reference proteome</keyword>
<reference evidence="5" key="2">
    <citation type="submission" date="2020-09" db="EMBL/GenBank/DDBJ databases">
        <authorList>
            <person name="Sun Q."/>
            <person name="Kim S."/>
        </authorList>
    </citation>
    <scope>NUCLEOTIDE SEQUENCE</scope>
    <source>
        <strain evidence="5">KCTC 12719</strain>
    </source>
</reference>
<dbReference type="PANTHER" id="PTHR43280:SF2">
    <property type="entry name" value="HTH-TYPE TRANSCRIPTIONAL REGULATOR EXSA"/>
    <property type="match status" value="1"/>
</dbReference>
<keyword evidence="1" id="KW-0805">Transcription regulation</keyword>
<dbReference type="GO" id="GO:0043565">
    <property type="term" value="F:sequence-specific DNA binding"/>
    <property type="evidence" value="ECO:0007669"/>
    <property type="project" value="InterPro"/>
</dbReference>
<evidence type="ECO:0000256" key="2">
    <source>
        <dbReference type="ARBA" id="ARBA00023125"/>
    </source>
</evidence>
<evidence type="ECO:0000313" key="6">
    <source>
        <dbReference type="Proteomes" id="UP000610456"/>
    </source>
</evidence>
<dbReference type="PRINTS" id="PR00032">
    <property type="entry name" value="HTHARAC"/>
</dbReference>
<evidence type="ECO:0000256" key="3">
    <source>
        <dbReference type="ARBA" id="ARBA00023163"/>
    </source>
</evidence>
<dbReference type="EMBL" id="BMXB01000011">
    <property type="protein sequence ID" value="GHA42623.1"/>
    <property type="molecule type" value="Genomic_DNA"/>
</dbReference>
<dbReference type="PROSITE" id="PS01124">
    <property type="entry name" value="HTH_ARAC_FAMILY_2"/>
    <property type="match status" value="1"/>
</dbReference>
<dbReference type="Pfam" id="PF12833">
    <property type="entry name" value="HTH_18"/>
    <property type="match status" value="1"/>
</dbReference>
<dbReference type="InterPro" id="IPR018060">
    <property type="entry name" value="HTH_AraC"/>
</dbReference>
<dbReference type="PANTHER" id="PTHR43280">
    <property type="entry name" value="ARAC-FAMILY TRANSCRIPTIONAL REGULATOR"/>
    <property type="match status" value="1"/>
</dbReference>
<dbReference type="GO" id="GO:0003700">
    <property type="term" value="F:DNA-binding transcription factor activity"/>
    <property type="evidence" value="ECO:0007669"/>
    <property type="project" value="InterPro"/>
</dbReference>
<keyword evidence="2" id="KW-0238">DNA-binding</keyword>
<feature type="domain" description="HTH araC/xylS-type" evidence="4">
    <location>
        <begin position="64"/>
        <end position="168"/>
    </location>
</feature>
<gene>
    <name evidence="5" type="ORF">GCM10007103_24700</name>
</gene>
<proteinExistence type="predicted"/>
<dbReference type="Proteomes" id="UP000610456">
    <property type="component" value="Unassembled WGS sequence"/>
</dbReference>
<accession>A0A918VYH0</accession>